<evidence type="ECO:0000256" key="3">
    <source>
        <dbReference type="SAM" id="SignalP"/>
    </source>
</evidence>
<feature type="transmembrane region" description="Helical" evidence="2">
    <location>
        <begin position="259"/>
        <end position="275"/>
    </location>
</feature>
<feature type="transmembrane region" description="Helical" evidence="2">
    <location>
        <begin position="209"/>
        <end position="231"/>
    </location>
</feature>
<evidence type="ECO:0000256" key="2">
    <source>
        <dbReference type="SAM" id="Phobius"/>
    </source>
</evidence>
<dbReference type="Pfam" id="PF16010">
    <property type="entry name" value="CDH-cyt"/>
    <property type="match status" value="1"/>
</dbReference>
<evidence type="ECO:0000313" key="5">
    <source>
        <dbReference type="EMBL" id="KAJ3476097.1"/>
    </source>
</evidence>
<feature type="transmembrane region" description="Helical" evidence="2">
    <location>
        <begin position="295"/>
        <end position="313"/>
    </location>
</feature>
<sequence>MGLPKPLLHIICLTVVSLRMPEVSAITGDSWCGTLMCVKATLNDSVVTYELRSLNQLGWMAVGFGTRMTDSPLVILWPNADGSVTLSQRQAPGQVQPTPVAMPPRKAILSTRNVDLMSESTPTLSFRIPRNNDTLQQLIWAFGVTRPDPDPSSTLEQHLDAGKLMLDLTKTIPSTTSSSPSETSTSSPTDTLIPDSPGNSQGPFRDPILAAHMVLSFIGFLVLLPSAALIARWGRTRTAAWFKVGSGASISVEKRTSAYYKRASGLLILGFALFSTKTGIDRDFELTPAAVRTLWGVWIVWVVFIPSAYFAGLKQLRKQFAQERLGWNAPTEVPLASVLATISRHRDAEEAHRRGRSGNALPDDGSHDVFSRRAMPSPGSNIEEMREVQRIVPISVQA</sequence>
<proteinExistence type="predicted"/>
<protein>
    <recommendedName>
        <fullName evidence="4">DOMON domain-containing protein</fullName>
    </recommendedName>
</protein>
<dbReference type="CDD" id="cd09630">
    <property type="entry name" value="CDH_like_cytochrome"/>
    <property type="match status" value="1"/>
</dbReference>
<feature type="region of interest" description="Disordered" evidence="1">
    <location>
        <begin position="171"/>
        <end position="199"/>
    </location>
</feature>
<evidence type="ECO:0000313" key="6">
    <source>
        <dbReference type="Proteomes" id="UP001212997"/>
    </source>
</evidence>
<dbReference type="PANTHER" id="PTHR47797:SF5">
    <property type="entry name" value="CELLOBIOSE DEHYDROGENASE CYTOCHROME DOMAIN-CONTAINING PROTEIN"/>
    <property type="match status" value="1"/>
</dbReference>
<dbReference type="InterPro" id="IPR005018">
    <property type="entry name" value="DOMON_domain"/>
</dbReference>
<dbReference type="Proteomes" id="UP001212997">
    <property type="component" value="Unassembled WGS sequence"/>
</dbReference>
<name>A0AAD5YDC2_9APHY</name>
<dbReference type="SUPFAM" id="SSF49344">
    <property type="entry name" value="CBD9-like"/>
    <property type="match status" value="1"/>
</dbReference>
<feature type="chain" id="PRO_5042084402" description="DOMON domain-containing protein" evidence="3">
    <location>
        <begin position="26"/>
        <end position="398"/>
    </location>
</feature>
<dbReference type="InterPro" id="IPR015920">
    <property type="entry name" value="Cellobiose_DH-like_cyt"/>
</dbReference>
<gene>
    <name evidence="5" type="ORF">NLI96_g11400</name>
</gene>
<organism evidence="5 6">
    <name type="scientific">Meripilus lineatus</name>
    <dbReference type="NCBI Taxonomy" id="2056292"/>
    <lineage>
        <taxon>Eukaryota</taxon>
        <taxon>Fungi</taxon>
        <taxon>Dikarya</taxon>
        <taxon>Basidiomycota</taxon>
        <taxon>Agaricomycotina</taxon>
        <taxon>Agaricomycetes</taxon>
        <taxon>Polyporales</taxon>
        <taxon>Meripilaceae</taxon>
        <taxon>Meripilus</taxon>
    </lineage>
</organism>
<dbReference type="PANTHER" id="PTHR47797">
    <property type="entry name" value="DEHYDROGENASE, PUTATIVE (AFU_ORTHOLOGUE AFUA_8G05805)-RELATED"/>
    <property type="match status" value="1"/>
</dbReference>
<feature type="region of interest" description="Disordered" evidence="1">
    <location>
        <begin position="349"/>
        <end position="379"/>
    </location>
</feature>
<feature type="compositionally biased region" description="Low complexity" evidence="1">
    <location>
        <begin position="171"/>
        <end position="191"/>
    </location>
</feature>
<feature type="domain" description="DOMON" evidence="4">
    <location>
        <begin position="59"/>
        <end position="143"/>
    </location>
</feature>
<dbReference type="SMART" id="SM00664">
    <property type="entry name" value="DoH"/>
    <property type="match status" value="1"/>
</dbReference>
<feature type="signal peptide" evidence="3">
    <location>
        <begin position="1"/>
        <end position="25"/>
    </location>
</feature>
<keyword evidence="2" id="KW-0472">Membrane</keyword>
<keyword evidence="2" id="KW-1133">Transmembrane helix</keyword>
<evidence type="ECO:0000256" key="1">
    <source>
        <dbReference type="SAM" id="MobiDB-lite"/>
    </source>
</evidence>
<dbReference type="Gene3D" id="2.60.40.1210">
    <property type="entry name" value="Cellobiose dehydrogenase, cytochrome domain"/>
    <property type="match status" value="1"/>
</dbReference>
<keyword evidence="2" id="KW-0812">Transmembrane</keyword>
<reference evidence="5" key="1">
    <citation type="submission" date="2022-07" db="EMBL/GenBank/DDBJ databases">
        <title>Genome Sequence of Physisporinus lineatus.</title>
        <authorList>
            <person name="Buettner E."/>
        </authorList>
    </citation>
    <scope>NUCLEOTIDE SEQUENCE</scope>
    <source>
        <strain evidence="5">VT162</strain>
    </source>
</reference>
<evidence type="ECO:0000259" key="4">
    <source>
        <dbReference type="SMART" id="SM00664"/>
    </source>
</evidence>
<dbReference type="EMBL" id="JANAWD010000753">
    <property type="protein sequence ID" value="KAJ3476097.1"/>
    <property type="molecule type" value="Genomic_DNA"/>
</dbReference>
<keyword evidence="6" id="KW-1185">Reference proteome</keyword>
<accession>A0AAD5YDC2</accession>
<keyword evidence="3" id="KW-0732">Signal</keyword>
<comment type="caution">
    <text evidence="5">The sequence shown here is derived from an EMBL/GenBank/DDBJ whole genome shotgun (WGS) entry which is preliminary data.</text>
</comment>
<dbReference type="AlphaFoldDB" id="A0AAD5YDC2"/>